<dbReference type="Gene3D" id="3.30.530.20">
    <property type="match status" value="1"/>
</dbReference>
<gene>
    <name evidence="1" type="ORF">APZ41_010660</name>
    <name evidence="2" type="ORF">NCTC13291_03596</name>
</gene>
<accession>A0A1S8D643</accession>
<keyword evidence="3" id="KW-1185">Reference proteome</keyword>
<dbReference type="STRING" id="207340.APZ41_010660"/>
<dbReference type="Proteomes" id="UP000054844">
    <property type="component" value="Unassembled WGS sequence"/>
</dbReference>
<organism evidence="1 3">
    <name type="scientific">Roseomonas mucosa</name>
    <dbReference type="NCBI Taxonomy" id="207340"/>
    <lineage>
        <taxon>Bacteria</taxon>
        <taxon>Pseudomonadati</taxon>
        <taxon>Pseudomonadota</taxon>
        <taxon>Alphaproteobacteria</taxon>
        <taxon>Acetobacterales</taxon>
        <taxon>Roseomonadaceae</taxon>
        <taxon>Roseomonas</taxon>
    </lineage>
</organism>
<dbReference type="Proteomes" id="UP000254919">
    <property type="component" value="Unassembled WGS sequence"/>
</dbReference>
<sequence length="140" mass="15925">MLEAQTLSISVARNWRSLYEALWHPESFPLWATGLSASSLEPDGDAWEALGSEGPIRIRFTGHNAFGVMDHWVELQDGKMVHVPMRVVANGEGAEVMLTLYRQPGMSEEAFRHDQDWVRRDLQRLRERFSSVPFSPDPSS</sequence>
<dbReference type="SUPFAM" id="SSF55961">
    <property type="entry name" value="Bet v1-like"/>
    <property type="match status" value="1"/>
</dbReference>
<evidence type="ECO:0000313" key="4">
    <source>
        <dbReference type="Proteomes" id="UP000254919"/>
    </source>
</evidence>
<dbReference type="InterPro" id="IPR023393">
    <property type="entry name" value="START-like_dom_sf"/>
</dbReference>
<evidence type="ECO:0000313" key="2">
    <source>
        <dbReference type="EMBL" id="SUE41980.1"/>
    </source>
</evidence>
<dbReference type="RefSeq" id="WP_019459998.1">
    <property type="nucleotide sequence ID" value="NZ_AP031462.1"/>
</dbReference>
<dbReference type="OrthoDB" id="880456at2"/>
<protein>
    <submittedName>
        <fullName evidence="1">Polyketide cyclase</fullName>
    </submittedName>
</protein>
<dbReference type="GeneID" id="99634740"/>
<name>A0A1S8D643_9PROT</name>
<reference evidence="1 3" key="1">
    <citation type="submission" date="2016-12" db="EMBL/GenBank/DDBJ databases">
        <title>Draft genome sequence of Roseomonas mucosa strain AU37, isolated from a peripheral intravenous catheter.</title>
        <authorList>
            <person name="Choudhury M.A."/>
            <person name="Sidjabat H.E."/>
            <person name="Wailan A.M."/>
            <person name="Zhang L."/>
            <person name="Marsh N.M."/>
            <person name="Rickard C.M."/>
            <person name="Davies M."/>
            <person name="Mcmillan D.J."/>
        </authorList>
    </citation>
    <scope>NUCLEOTIDE SEQUENCE [LARGE SCALE GENOMIC DNA]</scope>
    <source>
        <strain evidence="1 3">SAVE376</strain>
    </source>
</reference>
<dbReference type="EMBL" id="LLWF02000029">
    <property type="protein sequence ID" value="ONH83214.1"/>
    <property type="molecule type" value="Genomic_DNA"/>
</dbReference>
<dbReference type="EMBL" id="UGVN01000001">
    <property type="protein sequence ID" value="SUE41980.1"/>
    <property type="molecule type" value="Genomic_DNA"/>
</dbReference>
<dbReference type="AlphaFoldDB" id="A0A1S8D643"/>
<evidence type="ECO:0000313" key="1">
    <source>
        <dbReference type="EMBL" id="ONH83214.1"/>
    </source>
</evidence>
<evidence type="ECO:0000313" key="3">
    <source>
        <dbReference type="Proteomes" id="UP000054844"/>
    </source>
</evidence>
<proteinExistence type="predicted"/>
<reference evidence="2 4" key="2">
    <citation type="submission" date="2018-06" db="EMBL/GenBank/DDBJ databases">
        <authorList>
            <consortium name="Pathogen Informatics"/>
            <person name="Doyle S."/>
        </authorList>
    </citation>
    <scope>NUCLEOTIDE SEQUENCE [LARGE SCALE GENOMIC DNA]</scope>
    <source>
        <strain evidence="2 4">NCTC13291</strain>
    </source>
</reference>